<dbReference type="HOGENOM" id="CLU_771803_0_0_1"/>
<evidence type="ECO:0000313" key="2">
    <source>
        <dbReference type="EMBL" id="GAA97648.1"/>
    </source>
</evidence>
<proteinExistence type="predicted"/>
<dbReference type="Gene3D" id="6.10.250.1050">
    <property type="match status" value="1"/>
</dbReference>
<feature type="region of interest" description="Disordered" evidence="1">
    <location>
        <begin position="1"/>
        <end position="313"/>
    </location>
</feature>
<feature type="compositionally biased region" description="Low complexity" evidence="1">
    <location>
        <begin position="123"/>
        <end position="138"/>
    </location>
</feature>
<feature type="compositionally biased region" description="Acidic residues" evidence="1">
    <location>
        <begin position="290"/>
        <end position="301"/>
    </location>
</feature>
<feature type="compositionally biased region" description="Basic and acidic residues" evidence="1">
    <location>
        <begin position="108"/>
        <end position="122"/>
    </location>
</feature>
<feature type="compositionally biased region" description="Basic and acidic residues" evidence="1">
    <location>
        <begin position="231"/>
        <end position="249"/>
    </location>
</feature>
<reference evidence="2 3" key="2">
    <citation type="journal article" date="2012" name="Open Biol.">
        <title>Characteristics of nucleosomes and linker DNA regions on the genome of the basidiomycete Mixia osmundae revealed by mono- and dinucleosome mapping.</title>
        <authorList>
            <person name="Nishida H."/>
            <person name="Kondo S."/>
            <person name="Matsumoto T."/>
            <person name="Suzuki Y."/>
            <person name="Yoshikawa H."/>
            <person name="Taylor T.D."/>
            <person name="Sugiyama J."/>
        </authorList>
    </citation>
    <scope>NUCLEOTIDE SEQUENCE [LARGE SCALE GENOMIC DNA]</scope>
    <source>
        <strain evidence="3">CBS 9802 / IAM 14324 / JCM 22182 / KY 12970</strain>
    </source>
</reference>
<dbReference type="Pfam" id="PF04979">
    <property type="entry name" value="IPP-2"/>
    <property type="match status" value="1"/>
</dbReference>
<dbReference type="Proteomes" id="UP000009131">
    <property type="component" value="Unassembled WGS sequence"/>
</dbReference>
<dbReference type="PANTHER" id="PTHR12398">
    <property type="entry name" value="PROTEIN PHOSPHATASE INHIBITOR"/>
    <property type="match status" value="1"/>
</dbReference>
<dbReference type="InterPro" id="IPR007062">
    <property type="entry name" value="PPI-2"/>
</dbReference>
<organism evidence="2 3">
    <name type="scientific">Mixia osmundae (strain CBS 9802 / IAM 14324 / JCM 22182 / KY 12970)</name>
    <dbReference type="NCBI Taxonomy" id="764103"/>
    <lineage>
        <taxon>Eukaryota</taxon>
        <taxon>Fungi</taxon>
        <taxon>Dikarya</taxon>
        <taxon>Basidiomycota</taxon>
        <taxon>Pucciniomycotina</taxon>
        <taxon>Mixiomycetes</taxon>
        <taxon>Mixiales</taxon>
        <taxon>Mixiaceae</taxon>
        <taxon>Mixia</taxon>
    </lineage>
</organism>
<reference evidence="2 3" key="1">
    <citation type="journal article" date="2011" name="J. Gen. Appl. Microbiol.">
        <title>Draft genome sequencing of the enigmatic basidiomycete Mixia osmundae.</title>
        <authorList>
            <person name="Nishida H."/>
            <person name="Nagatsuka Y."/>
            <person name="Sugiyama J."/>
        </authorList>
    </citation>
    <scope>NUCLEOTIDE SEQUENCE [LARGE SCALE GENOMIC DNA]</scope>
    <source>
        <strain evidence="3">CBS 9802 / IAM 14324 / JCM 22182 / KY 12970</strain>
    </source>
</reference>
<comment type="caution">
    <text evidence="2">The sequence shown here is derived from an EMBL/GenBank/DDBJ whole genome shotgun (WGS) entry which is preliminary data.</text>
</comment>
<dbReference type="GO" id="GO:0004864">
    <property type="term" value="F:protein phosphatase inhibitor activity"/>
    <property type="evidence" value="ECO:0007669"/>
    <property type="project" value="InterPro"/>
</dbReference>
<dbReference type="OrthoDB" id="551302at2759"/>
<sequence length="359" mass="38300">MEEVKPKGILKNARSFSRPVPGLSNQDGEDQESRMQDLVSPADSTPPALSPSAPSSSRPAPVSGDRSHLTWDEANLNLNELSKEATMKITEPKTPYVRYNPETDEVMDLDKIPGFELGRPDPDAAALSSPPSSADTSANEPSYFPPTSPSRSAALPVPTTPSTSSQFAQHGLGLDARLASQLRDPHPASPALSYQSHVATDGSRRSSFSNESAYVASTPVSARPNPLERQGSQRESSRRTSEAGSEKKVQVVVGESVTSPGLDLPQGRARSASFRTGESGAMQGVGDDSAVGDEELTEEEAEKQAKFASKRDSHYRNEALAMQRAKALLREDDDDAGADEELVNGASSMDLDHKLTNGV</sequence>
<feature type="compositionally biased region" description="Basic and acidic residues" evidence="1">
    <location>
        <begin position="302"/>
        <end position="313"/>
    </location>
</feature>
<dbReference type="GO" id="GO:0009966">
    <property type="term" value="P:regulation of signal transduction"/>
    <property type="evidence" value="ECO:0007669"/>
    <property type="project" value="InterPro"/>
</dbReference>
<dbReference type="STRING" id="764103.G7E488"/>
<feature type="compositionally biased region" description="Basic and acidic residues" evidence="1">
    <location>
        <begin position="350"/>
        <end position="359"/>
    </location>
</feature>
<evidence type="ECO:0008006" key="4">
    <source>
        <dbReference type="Google" id="ProtNLM"/>
    </source>
</evidence>
<evidence type="ECO:0000256" key="1">
    <source>
        <dbReference type="SAM" id="MobiDB-lite"/>
    </source>
</evidence>
<feature type="compositionally biased region" description="Low complexity" evidence="1">
    <location>
        <begin position="40"/>
        <end position="63"/>
    </location>
</feature>
<dbReference type="EMBL" id="BABT02000129">
    <property type="protein sequence ID" value="GAA97648.1"/>
    <property type="molecule type" value="Genomic_DNA"/>
</dbReference>
<dbReference type="PANTHER" id="PTHR12398:SF20">
    <property type="entry name" value="PROTEIN PHOSPHATASE 1 REGULATORY INHIBITOR SUBUNIT 2"/>
    <property type="match status" value="1"/>
</dbReference>
<protein>
    <recommendedName>
        <fullName evidence="4">Protein phosphatase inhibitor 2 (IPP-2)</fullName>
    </recommendedName>
</protein>
<accession>G7E488</accession>
<keyword evidence="3" id="KW-1185">Reference proteome</keyword>
<evidence type="ECO:0000313" key="3">
    <source>
        <dbReference type="Proteomes" id="UP000009131"/>
    </source>
</evidence>
<feature type="region of interest" description="Disordered" evidence="1">
    <location>
        <begin position="338"/>
        <end position="359"/>
    </location>
</feature>
<gene>
    <name evidence="2" type="primary">Mo04326</name>
    <name evidence="2" type="ORF">E5Q_04326</name>
</gene>
<dbReference type="eggNOG" id="ENOG502S7WR">
    <property type="taxonomic scope" value="Eukaryota"/>
</dbReference>
<dbReference type="InParanoid" id="G7E488"/>
<name>G7E488_MIXOS</name>
<dbReference type="AlphaFoldDB" id="G7E488"/>